<dbReference type="InterPro" id="IPR002487">
    <property type="entry name" value="TF_Kbox"/>
</dbReference>
<dbReference type="PANTHER" id="PTHR48019">
    <property type="entry name" value="SERUM RESPONSE FACTOR HOMOLOG"/>
    <property type="match status" value="1"/>
</dbReference>
<dbReference type="GO" id="GO:0005634">
    <property type="term" value="C:nucleus"/>
    <property type="evidence" value="ECO:0007669"/>
    <property type="project" value="InterPro"/>
</dbReference>
<keyword evidence="4" id="KW-1185">Reference proteome</keyword>
<evidence type="ECO:0000313" key="4">
    <source>
        <dbReference type="Proteomes" id="UP000626092"/>
    </source>
</evidence>
<dbReference type="PROSITE" id="PS51297">
    <property type="entry name" value="K_BOX"/>
    <property type="match status" value="1"/>
</dbReference>
<comment type="caution">
    <text evidence="3">The sequence shown here is derived from an EMBL/GenBank/DDBJ whole genome shotgun (WGS) entry which is preliminary data.</text>
</comment>
<name>A0A834G6E3_RHOSS</name>
<gene>
    <name evidence="3" type="ORF">RHSIM_Rhsim12G0150100</name>
</gene>
<dbReference type="GO" id="GO:0003700">
    <property type="term" value="F:DNA-binding transcription factor activity"/>
    <property type="evidence" value="ECO:0007669"/>
    <property type="project" value="InterPro"/>
</dbReference>
<feature type="domain" description="K-box" evidence="2">
    <location>
        <begin position="25"/>
        <end position="114"/>
    </location>
</feature>
<accession>A0A834G6E3</accession>
<evidence type="ECO:0000256" key="1">
    <source>
        <dbReference type="SAM" id="Coils"/>
    </source>
</evidence>
<sequence>MLKTIEKYQRCSYGSLDATQSVNENQNTYQEYMRLKTRVDILQQSQRNLLGEDLGPLSTKELEQLENQLENSLKQIRSTKTQAMIDQLADLERKLEELSNEVPFRGLWEAGEQAIPYNRLPPPSEGFFQPLRLHSTLQNGYNNPMGTNDANIAAPAENVNGYIPGWMQL</sequence>
<reference evidence="3" key="1">
    <citation type="submission" date="2019-11" db="EMBL/GenBank/DDBJ databases">
        <authorList>
            <person name="Liu Y."/>
            <person name="Hou J."/>
            <person name="Li T.-Q."/>
            <person name="Guan C.-H."/>
            <person name="Wu X."/>
            <person name="Wu H.-Z."/>
            <person name="Ling F."/>
            <person name="Zhang R."/>
            <person name="Shi X.-G."/>
            <person name="Ren J.-P."/>
            <person name="Chen E.-F."/>
            <person name="Sun J.-M."/>
        </authorList>
    </citation>
    <scope>NUCLEOTIDE SEQUENCE</scope>
    <source>
        <strain evidence="3">Adult_tree_wgs_1</strain>
        <tissue evidence="3">Leaves</tissue>
    </source>
</reference>
<evidence type="ECO:0000313" key="3">
    <source>
        <dbReference type="EMBL" id="KAF7123909.1"/>
    </source>
</evidence>
<dbReference type="EMBL" id="WJXA01000012">
    <property type="protein sequence ID" value="KAF7123909.1"/>
    <property type="molecule type" value="Genomic_DNA"/>
</dbReference>
<organism evidence="3 4">
    <name type="scientific">Rhododendron simsii</name>
    <name type="common">Sims's rhododendron</name>
    <dbReference type="NCBI Taxonomy" id="118357"/>
    <lineage>
        <taxon>Eukaryota</taxon>
        <taxon>Viridiplantae</taxon>
        <taxon>Streptophyta</taxon>
        <taxon>Embryophyta</taxon>
        <taxon>Tracheophyta</taxon>
        <taxon>Spermatophyta</taxon>
        <taxon>Magnoliopsida</taxon>
        <taxon>eudicotyledons</taxon>
        <taxon>Gunneridae</taxon>
        <taxon>Pentapetalae</taxon>
        <taxon>asterids</taxon>
        <taxon>Ericales</taxon>
        <taxon>Ericaceae</taxon>
        <taxon>Ericoideae</taxon>
        <taxon>Rhodoreae</taxon>
        <taxon>Rhododendron</taxon>
    </lineage>
</organism>
<dbReference type="OrthoDB" id="1898716at2759"/>
<evidence type="ECO:0000259" key="2">
    <source>
        <dbReference type="PROSITE" id="PS51297"/>
    </source>
</evidence>
<proteinExistence type="predicted"/>
<feature type="coiled-coil region" evidence="1">
    <location>
        <begin position="59"/>
        <end position="101"/>
    </location>
</feature>
<dbReference type="Pfam" id="PF01486">
    <property type="entry name" value="K-box"/>
    <property type="match status" value="1"/>
</dbReference>
<dbReference type="AlphaFoldDB" id="A0A834G6E3"/>
<keyword evidence="1" id="KW-0175">Coiled coil</keyword>
<dbReference type="Proteomes" id="UP000626092">
    <property type="component" value="Unassembled WGS sequence"/>
</dbReference>
<dbReference type="InterPro" id="IPR050142">
    <property type="entry name" value="MADS-box/MEF2_TF"/>
</dbReference>
<protein>
    <recommendedName>
        <fullName evidence="2">K-box domain-containing protein</fullName>
    </recommendedName>
</protein>